<evidence type="ECO:0000313" key="2">
    <source>
        <dbReference type="Proteomes" id="UP001453229"/>
    </source>
</evidence>
<sequence length="323" mass="36774">MMDLKDVKNFESYDEIAALPGYVDDLPFEESEYQSLLGGYRLSPKLKCCFRRKAGVCHTQHNVGFVIRLVDGSVTVVGNECVRKLASDEQLSLDAEAFKKEQRRKDQLEFVLGRIDGELPELDDISALGHRLSSCRALRKSVFAGLPAIVSRRLEGMGRSLRSDLTASFIVKREYRDENGELQIETERQRSRIYQFVGIRFINDAALRSASNHVSELVGFRKAYDGIKKSTSGRRLTEISKGLSRYKRLISEVEQVEKYRDEFLTNDLRYLALMAPDRDDQLEACQFVGNFFDGYERNPDKMLRELTAEIMNASGAHSMDVAV</sequence>
<evidence type="ECO:0000313" key="1">
    <source>
        <dbReference type="EMBL" id="XAD54963.1"/>
    </source>
</evidence>
<dbReference type="EMBL" id="CP151919">
    <property type="protein sequence ID" value="XAD54963.1"/>
    <property type="molecule type" value="Genomic_DNA"/>
</dbReference>
<organism evidence="1 2">
    <name type="scientific">Salinicola lusitanus</name>
    <dbReference type="NCBI Taxonomy" id="1949085"/>
    <lineage>
        <taxon>Bacteria</taxon>
        <taxon>Pseudomonadati</taxon>
        <taxon>Pseudomonadota</taxon>
        <taxon>Gammaproteobacteria</taxon>
        <taxon>Oceanospirillales</taxon>
        <taxon>Halomonadaceae</taxon>
        <taxon>Salinicola</taxon>
    </lineage>
</organism>
<reference evidence="1 2" key="1">
    <citation type="submission" date="2024-04" db="EMBL/GenBank/DDBJ databases">
        <title>Salinicola lusitanus LLJ914,a marine bacterium isolated from the Okinawa Trough.</title>
        <authorList>
            <person name="Li J."/>
        </authorList>
    </citation>
    <scope>NUCLEOTIDE SEQUENCE [LARGE SCALE GENOMIC DNA]</scope>
    <source>
        <strain evidence="1 2">LLJ914</strain>
    </source>
</reference>
<name>A0ABZ3CUT6_9GAMM</name>
<dbReference type="Proteomes" id="UP001453229">
    <property type="component" value="Chromosome"/>
</dbReference>
<accession>A0ABZ3CUT6</accession>
<keyword evidence="2" id="KW-1185">Reference proteome</keyword>
<proteinExistence type="predicted"/>
<gene>
    <name evidence="1" type="ORF">AAGT95_03005</name>
</gene>
<protein>
    <submittedName>
        <fullName evidence="1">Uncharacterized protein</fullName>
    </submittedName>
</protein>
<dbReference type="RefSeq" id="WP_342595492.1">
    <property type="nucleotide sequence ID" value="NZ_CP151919.1"/>
</dbReference>